<dbReference type="Proteomes" id="UP000184532">
    <property type="component" value="Unassembled WGS sequence"/>
</dbReference>
<keyword evidence="7" id="KW-1185">Reference proteome</keyword>
<feature type="chain" id="PRO_5012906379" evidence="4">
    <location>
        <begin position="19"/>
        <end position="799"/>
    </location>
</feature>
<evidence type="ECO:0000313" key="6">
    <source>
        <dbReference type="EMBL" id="SHG89284.1"/>
    </source>
</evidence>
<protein>
    <submittedName>
        <fullName evidence="6">Outer membrane receptor proteins, mostly Fe transport</fullName>
    </submittedName>
</protein>
<evidence type="ECO:0000256" key="3">
    <source>
        <dbReference type="ARBA" id="ARBA00023237"/>
    </source>
</evidence>
<sequence>MKSLTTLFFMLIITVTQAQTIMGTVTSNTGASIPYAAVTLTSVLDNSLIKATITSEEGTFEIKGVFPQEFLLNVSSIGYADFQTQLTNEKDKLDLGIITMADAAESLEEVTVVAEKPMVQVLADKTVFNVENTINATGTSAFELLRKAPGVIMDNTGGIILEGKTGVQIFIDGKLSVLQGEDLSNYLESLQATDIEAVEIITQPSSKYDAAGNAGIINIKLKKDKSLGTNGTYTSGLTNGDFARFNSSLNFNNRGKKGNLYGTYSNRFGKSTRFINLFRTQSGTQFDAETSSVYDRNSNNLKLGYDYYVNDKHTVGAIFNGNFNNGFTTDNSRTPIRPVQVQQLDSVLVALNQTDNTSYNINTNLNYRYVDTLGHSVNVDLDFGKYNSDRNAFQPNTYFSGDESQVLTERITLQKTPIDISIATIKGDYEQNFLKGKLGTGIKIALVNTDNTFDFFNQQGGVSVLDPTRSNQFEYSENVNAAYVNYNRKWGKWNLQAGLRMENTISDGKLESAQENENERVERNYTDFFPSGGLTYQLNQKNQFALTYSKRIQRPNYQLLNPFEYKLNELSFGKGNPFLQPQYTDNIKLSHTFNYRLTTSLSYSYISDFFARVTVAEGESASFLTTLNVADQEIINLGISYPKKIYEWWNLYFSLNAYISDYKPTSPEFLAVKQETLSFYAQNTFTISKDFKMEISGWYSSPSIWGGTYETASLGSLNIAFQKKFFDNKVTGRLAFNDILYTIPWRGTTQFGELFIDGTGGSDSRQVAFSFTYDFGRNEIKKARKRKTGLEDENNRIGS</sequence>
<dbReference type="Gene3D" id="2.170.130.10">
    <property type="entry name" value="TonB-dependent receptor, plug domain"/>
    <property type="match status" value="1"/>
</dbReference>
<accession>A0A1M5NI76</accession>
<proteinExistence type="predicted"/>
<dbReference type="Pfam" id="PF13620">
    <property type="entry name" value="CarboxypepD_reg"/>
    <property type="match status" value="1"/>
</dbReference>
<dbReference type="GO" id="GO:0009279">
    <property type="term" value="C:cell outer membrane"/>
    <property type="evidence" value="ECO:0007669"/>
    <property type="project" value="UniProtKB-SubCell"/>
</dbReference>
<feature type="domain" description="Outer membrane protein beta-barrel" evidence="5">
    <location>
        <begin position="370"/>
        <end position="773"/>
    </location>
</feature>
<dbReference type="AlphaFoldDB" id="A0A1M5NI76"/>
<dbReference type="InterPro" id="IPR036942">
    <property type="entry name" value="Beta-barrel_TonB_sf"/>
</dbReference>
<keyword evidence="3" id="KW-0998">Cell outer membrane</keyword>
<evidence type="ECO:0000256" key="4">
    <source>
        <dbReference type="SAM" id="SignalP"/>
    </source>
</evidence>
<dbReference type="InterPro" id="IPR041700">
    <property type="entry name" value="OMP_b-brl_3"/>
</dbReference>
<comment type="subcellular location">
    <subcellularLocation>
        <location evidence="1">Cell outer membrane</location>
    </subcellularLocation>
</comment>
<reference evidence="7" key="1">
    <citation type="submission" date="2016-11" db="EMBL/GenBank/DDBJ databases">
        <authorList>
            <person name="Varghese N."/>
            <person name="Submissions S."/>
        </authorList>
    </citation>
    <scope>NUCLEOTIDE SEQUENCE [LARGE SCALE GENOMIC DNA]</scope>
    <source>
        <strain evidence="7">DSM 22638</strain>
    </source>
</reference>
<evidence type="ECO:0000259" key="5">
    <source>
        <dbReference type="Pfam" id="PF14905"/>
    </source>
</evidence>
<dbReference type="SUPFAM" id="SSF56935">
    <property type="entry name" value="Porins"/>
    <property type="match status" value="1"/>
</dbReference>
<dbReference type="PANTHER" id="PTHR40980">
    <property type="entry name" value="PLUG DOMAIN-CONTAINING PROTEIN"/>
    <property type="match status" value="1"/>
</dbReference>
<dbReference type="STRING" id="570519.SAMN04488116_2815"/>
<dbReference type="PANTHER" id="PTHR40980:SF4">
    <property type="entry name" value="TONB-DEPENDENT RECEPTOR-LIKE BETA-BARREL DOMAIN-CONTAINING PROTEIN"/>
    <property type="match status" value="1"/>
</dbReference>
<evidence type="ECO:0000256" key="1">
    <source>
        <dbReference type="ARBA" id="ARBA00004442"/>
    </source>
</evidence>
<dbReference type="InterPro" id="IPR037066">
    <property type="entry name" value="Plug_dom_sf"/>
</dbReference>
<feature type="signal peptide" evidence="4">
    <location>
        <begin position="1"/>
        <end position="18"/>
    </location>
</feature>
<evidence type="ECO:0000313" key="7">
    <source>
        <dbReference type="Proteomes" id="UP000184532"/>
    </source>
</evidence>
<name>A0A1M5NI76_9FLAO</name>
<dbReference type="OrthoDB" id="8764943at2"/>
<evidence type="ECO:0000256" key="2">
    <source>
        <dbReference type="ARBA" id="ARBA00023136"/>
    </source>
</evidence>
<dbReference type="RefSeq" id="WP_073180752.1">
    <property type="nucleotide sequence ID" value="NZ_FQWL01000005.1"/>
</dbReference>
<dbReference type="InterPro" id="IPR008969">
    <property type="entry name" value="CarboxyPept-like_regulatory"/>
</dbReference>
<dbReference type="Gene3D" id="2.40.170.20">
    <property type="entry name" value="TonB-dependent receptor, beta-barrel domain"/>
    <property type="match status" value="1"/>
</dbReference>
<dbReference type="Pfam" id="PF14905">
    <property type="entry name" value="OMP_b-brl_3"/>
    <property type="match status" value="1"/>
</dbReference>
<gene>
    <name evidence="6" type="ORF">SAMN04488116_2815</name>
</gene>
<dbReference type="EMBL" id="FQWL01000005">
    <property type="protein sequence ID" value="SHG89284.1"/>
    <property type="molecule type" value="Genomic_DNA"/>
</dbReference>
<keyword evidence="2" id="KW-0472">Membrane</keyword>
<organism evidence="6 7">
    <name type="scientific">Flagellimonas flava</name>
    <dbReference type="NCBI Taxonomy" id="570519"/>
    <lineage>
        <taxon>Bacteria</taxon>
        <taxon>Pseudomonadati</taxon>
        <taxon>Bacteroidota</taxon>
        <taxon>Flavobacteriia</taxon>
        <taxon>Flavobacteriales</taxon>
        <taxon>Flavobacteriaceae</taxon>
        <taxon>Flagellimonas</taxon>
    </lineage>
</organism>
<keyword evidence="4" id="KW-0732">Signal</keyword>
<dbReference type="SUPFAM" id="SSF49464">
    <property type="entry name" value="Carboxypeptidase regulatory domain-like"/>
    <property type="match status" value="1"/>
</dbReference>
<keyword evidence="6" id="KW-0675">Receptor</keyword>